<evidence type="ECO:0008006" key="3">
    <source>
        <dbReference type="Google" id="ProtNLM"/>
    </source>
</evidence>
<evidence type="ECO:0000313" key="1">
    <source>
        <dbReference type="EMBL" id="GAA3893035.1"/>
    </source>
</evidence>
<accession>A0ABP7L4L0</accession>
<dbReference type="Proteomes" id="UP001500827">
    <property type="component" value="Unassembled WGS sequence"/>
</dbReference>
<evidence type="ECO:0000313" key="2">
    <source>
        <dbReference type="Proteomes" id="UP001500827"/>
    </source>
</evidence>
<organism evidence="1 2">
    <name type="scientific">Sphingomonas limnosediminicola</name>
    <dbReference type="NCBI Taxonomy" id="940133"/>
    <lineage>
        <taxon>Bacteria</taxon>
        <taxon>Pseudomonadati</taxon>
        <taxon>Pseudomonadota</taxon>
        <taxon>Alphaproteobacteria</taxon>
        <taxon>Sphingomonadales</taxon>
        <taxon>Sphingomonadaceae</taxon>
        <taxon>Sphingomonas</taxon>
    </lineage>
</organism>
<keyword evidence="2" id="KW-1185">Reference proteome</keyword>
<gene>
    <name evidence="1" type="ORF">GCM10022276_10300</name>
</gene>
<proteinExistence type="predicted"/>
<name>A0ABP7L4L0_9SPHN</name>
<comment type="caution">
    <text evidence="1">The sequence shown here is derived from an EMBL/GenBank/DDBJ whole genome shotgun (WGS) entry which is preliminary data.</text>
</comment>
<sequence>MVWRSIRLELGSTEEFPAGSVSRVYLIRLPLDDRDTVDERAFRDSPAHATVRRHWSTEPDKRGVVVQSGCNWTLQCNGDPGRALCLDGKPIRLGQAITVIEPDGTRLPFKVASVR</sequence>
<protein>
    <recommendedName>
        <fullName evidence="3">FHA domain-containing protein</fullName>
    </recommendedName>
</protein>
<reference evidence="2" key="1">
    <citation type="journal article" date="2019" name="Int. J. Syst. Evol. Microbiol.">
        <title>The Global Catalogue of Microorganisms (GCM) 10K type strain sequencing project: providing services to taxonomists for standard genome sequencing and annotation.</title>
        <authorList>
            <consortium name="The Broad Institute Genomics Platform"/>
            <consortium name="The Broad Institute Genome Sequencing Center for Infectious Disease"/>
            <person name="Wu L."/>
            <person name="Ma J."/>
        </authorList>
    </citation>
    <scope>NUCLEOTIDE SEQUENCE [LARGE SCALE GENOMIC DNA]</scope>
    <source>
        <strain evidence="2">JCM 17543</strain>
    </source>
</reference>
<dbReference type="EMBL" id="BAABBM010000001">
    <property type="protein sequence ID" value="GAA3893035.1"/>
    <property type="molecule type" value="Genomic_DNA"/>
</dbReference>